<dbReference type="AlphaFoldDB" id="A0A846RLU2"/>
<dbReference type="SMART" id="SM01012">
    <property type="entry name" value="ANTAR"/>
    <property type="match status" value="1"/>
</dbReference>
<evidence type="ECO:0000256" key="1">
    <source>
        <dbReference type="ARBA" id="ARBA00023015"/>
    </source>
</evidence>
<dbReference type="InterPro" id="IPR003018">
    <property type="entry name" value="GAF"/>
</dbReference>
<reference evidence="4 5" key="1">
    <citation type="submission" date="2020-03" db="EMBL/GenBank/DDBJ databases">
        <title>Sequencing the genomes of 1000 actinobacteria strains.</title>
        <authorList>
            <person name="Klenk H.-P."/>
        </authorList>
    </citation>
    <scope>NUCLEOTIDE SEQUENCE [LARGE SCALE GENOMIC DNA]</scope>
    <source>
        <strain evidence="4 5">DSM 16403</strain>
    </source>
</reference>
<dbReference type="InterPro" id="IPR012074">
    <property type="entry name" value="GAF_ANTAR"/>
</dbReference>
<gene>
    <name evidence="4" type="ORF">BJ994_001676</name>
</gene>
<sequence>MKSDLPLDELSLTMARVSNLLLTEETVDRAIVQLAAAAKAMLLGSLGAGITLIDARGRRTSAGSTDSLVRVLDNLQYEAGEGPCLTAWASGQPVIINDLGAETRWPRWTASVYAEPVRSVVSVPLIYNAEPLGALKVYAADADAFDRNAVQTLVRFAEPSAILLSHVQTSALPAKLSATLVQALSSRNAISVGKGILMERLNLDEEAATEEMIRQSRTQGVALRSVAERSSRIAR</sequence>
<evidence type="ECO:0000256" key="2">
    <source>
        <dbReference type="ARBA" id="ARBA00023163"/>
    </source>
</evidence>
<dbReference type="RefSeq" id="WP_167993292.1">
    <property type="nucleotide sequence ID" value="NZ_JAATJL010000001.1"/>
</dbReference>
<protein>
    <submittedName>
        <fullName evidence="4">GAF domain-containing protein</fullName>
    </submittedName>
</protein>
<dbReference type="Gene3D" id="1.10.10.10">
    <property type="entry name" value="Winged helix-like DNA-binding domain superfamily/Winged helix DNA-binding domain"/>
    <property type="match status" value="1"/>
</dbReference>
<dbReference type="Proteomes" id="UP000547458">
    <property type="component" value="Unassembled WGS sequence"/>
</dbReference>
<evidence type="ECO:0000259" key="3">
    <source>
        <dbReference type="PROSITE" id="PS50921"/>
    </source>
</evidence>
<dbReference type="Pfam" id="PF03861">
    <property type="entry name" value="ANTAR"/>
    <property type="match status" value="1"/>
</dbReference>
<dbReference type="Pfam" id="PF13185">
    <property type="entry name" value="GAF_2"/>
    <property type="match status" value="1"/>
</dbReference>
<dbReference type="SMART" id="SM00065">
    <property type="entry name" value="GAF"/>
    <property type="match status" value="1"/>
</dbReference>
<dbReference type="PIRSF" id="PIRSF036625">
    <property type="entry name" value="GAF_ANTAR"/>
    <property type="match status" value="1"/>
</dbReference>
<comment type="caution">
    <text evidence="4">The sequence shown here is derived from an EMBL/GenBank/DDBJ whole genome shotgun (WGS) entry which is preliminary data.</text>
</comment>
<dbReference type="Gene3D" id="3.30.450.40">
    <property type="match status" value="1"/>
</dbReference>
<dbReference type="PROSITE" id="PS50921">
    <property type="entry name" value="ANTAR"/>
    <property type="match status" value="1"/>
</dbReference>
<dbReference type="EMBL" id="JAATJL010000001">
    <property type="protein sequence ID" value="NJC22600.1"/>
    <property type="molecule type" value="Genomic_DNA"/>
</dbReference>
<keyword evidence="2" id="KW-0804">Transcription</keyword>
<keyword evidence="1" id="KW-0805">Transcription regulation</keyword>
<feature type="domain" description="ANTAR" evidence="3">
    <location>
        <begin position="169"/>
        <end position="231"/>
    </location>
</feature>
<dbReference type="GO" id="GO:0003723">
    <property type="term" value="F:RNA binding"/>
    <property type="evidence" value="ECO:0007669"/>
    <property type="project" value="InterPro"/>
</dbReference>
<organism evidence="4 5">
    <name type="scientific">Arthrobacter pigmenti</name>
    <dbReference type="NCBI Taxonomy" id="271432"/>
    <lineage>
        <taxon>Bacteria</taxon>
        <taxon>Bacillati</taxon>
        <taxon>Actinomycetota</taxon>
        <taxon>Actinomycetes</taxon>
        <taxon>Micrococcales</taxon>
        <taxon>Micrococcaceae</taxon>
        <taxon>Arthrobacter</taxon>
    </lineage>
</organism>
<proteinExistence type="predicted"/>
<dbReference type="InterPro" id="IPR029016">
    <property type="entry name" value="GAF-like_dom_sf"/>
</dbReference>
<accession>A0A846RLU2</accession>
<dbReference type="InterPro" id="IPR005561">
    <property type="entry name" value="ANTAR"/>
</dbReference>
<dbReference type="SUPFAM" id="SSF55781">
    <property type="entry name" value="GAF domain-like"/>
    <property type="match status" value="1"/>
</dbReference>
<name>A0A846RLU2_9MICC</name>
<evidence type="ECO:0000313" key="5">
    <source>
        <dbReference type="Proteomes" id="UP000547458"/>
    </source>
</evidence>
<keyword evidence="5" id="KW-1185">Reference proteome</keyword>
<dbReference type="InterPro" id="IPR036388">
    <property type="entry name" value="WH-like_DNA-bd_sf"/>
</dbReference>
<evidence type="ECO:0000313" key="4">
    <source>
        <dbReference type="EMBL" id="NJC22600.1"/>
    </source>
</evidence>